<dbReference type="Gene3D" id="1.10.510.10">
    <property type="entry name" value="Transferase(Phosphotransferase) domain 1"/>
    <property type="match status" value="1"/>
</dbReference>
<feature type="domain" description="Protein kinase" evidence="7">
    <location>
        <begin position="21"/>
        <end position="294"/>
    </location>
</feature>
<keyword evidence="9" id="KW-1185">Reference proteome</keyword>
<dbReference type="FunFam" id="3.30.200.20:FF:000358">
    <property type="entry name" value="Tau tubulin kinase 2b"/>
    <property type="match status" value="1"/>
</dbReference>
<name>A0AA39LPJ7_9BILA</name>
<dbReference type="InterPro" id="IPR011009">
    <property type="entry name" value="Kinase-like_dom_sf"/>
</dbReference>
<evidence type="ECO:0000256" key="1">
    <source>
        <dbReference type="ARBA" id="ARBA00022527"/>
    </source>
</evidence>
<proteinExistence type="inferred from homology"/>
<comment type="caution">
    <text evidence="8">The sequence shown here is derived from an EMBL/GenBank/DDBJ whole genome shotgun (WGS) entry which is preliminary data.</text>
</comment>
<keyword evidence="1" id="KW-0723">Serine/threonine-protein kinase</keyword>
<evidence type="ECO:0000313" key="8">
    <source>
        <dbReference type="EMBL" id="KAK0404972.1"/>
    </source>
</evidence>
<evidence type="ECO:0000256" key="4">
    <source>
        <dbReference type="ARBA" id="ARBA00022777"/>
    </source>
</evidence>
<dbReference type="InterPro" id="IPR050235">
    <property type="entry name" value="CK1_Ser-Thr_kinase"/>
</dbReference>
<evidence type="ECO:0000256" key="3">
    <source>
        <dbReference type="ARBA" id="ARBA00022741"/>
    </source>
</evidence>
<evidence type="ECO:0000259" key="7">
    <source>
        <dbReference type="PROSITE" id="PS50011"/>
    </source>
</evidence>
<organism evidence="8 9">
    <name type="scientific">Steinernema hermaphroditum</name>
    <dbReference type="NCBI Taxonomy" id="289476"/>
    <lineage>
        <taxon>Eukaryota</taxon>
        <taxon>Metazoa</taxon>
        <taxon>Ecdysozoa</taxon>
        <taxon>Nematoda</taxon>
        <taxon>Chromadorea</taxon>
        <taxon>Rhabditida</taxon>
        <taxon>Tylenchina</taxon>
        <taxon>Panagrolaimomorpha</taxon>
        <taxon>Strongyloidoidea</taxon>
        <taxon>Steinernematidae</taxon>
        <taxon>Steinernema</taxon>
    </lineage>
</organism>
<dbReference type="InterPro" id="IPR000719">
    <property type="entry name" value="Prot_kinase_dom"/>
</dbReference>
<evidence type="ECO:0000313" key="9">
    <source>
        <dbReference type="Proteomes" id="UP001175271"/>
    </source>
</evidence>
<dbReference type="SMART" id="SM00220">
    <property type="entry name" value="S_TKc"/>
    <property type="match status" value="1"/>
</dbReference>
<evidence type="ECO:0000256" key="5">
    <source>
        <dbReference type="ARBA" id="ARBA00022840"/>
    </source>
</evidence>
<keyword evidence="2" id="KW-0808">Transferase</keyword>
<gene>
    <name evidence="8" type="ORF">QR680_017733</name>
</gene>
<dbReference type="AlphaFoldDB" id="A0AA39LPJ7"/>
<dbReference type="Pfam" id="PF00069">
    <property type="entry name" value="Pkinase"/>
    <property type="match status" value="1"/>
</dbReference>
<evidence type="ECO:0000256" key="6">
    <source>
        <dbReference type="ARBA" id="ARBA00061588"/>
    </source>
</evidence>
<accession>A0AA39LPJ7</accession>
<reference evidence="8" key="1">
    <citation type="submission" date="2023-06" db="EMBL/GenBank/DDBJ databases">
        <title>Genomic analysis of the entomopathogenic nematode Steinernema hermaphroditum.</title>
        <authorList>
            <person name="Schwarz E.M."/>
            <person name="Heppert J.K."/>
            <person name="Baniya A."/>
            <person name="Schwartz H.T."/>
            <person name="Tan C.-H."/>
            <person name="Antoshechkin I."/>
            <person name="Sternberg P.W."/>
            <person name="Goodrich-Blair H."/>
            <person name="Dillman A.R."/>
        </authorList>
    </citation>
    <scope>NUCLEOTIDE SEQUENCE</scope>
    <source>
        <strain evidence="8">PS9179</strain>
        <tissue evidence="8">Whole animal</tissue>
    </source>
</reference>
<dbReference type="GO" id="GO:0004674">
    <property type="term" value="F:protein serine/threonine kinase activity"/>
    <property type="evidence" value="ECO:0007669"/>
    <property type="project" value="UniProtKB-KW"/>
</dbReference>
<keyword evidence="5" id="KW-0067">ATP-binding</keyword>
<evidence type="ECO:0000256" key="2">
    <source>
        <dbReference type="ARBA" id="ARBA00022679"/>
    </source>
</evidence>
<sequence length="371" mass="42173">MAQQDDGPVQLNLGKLIGKRWKICSKLGEGGCGAVYKVEDIKTRAKAALKAESNFVSGGSVLKLEAQILRRLSGRKHVAQLLHAGKKERYCYMVMTLFGKSLDDIFRQCNKEFTYSTQVRIGIHILYGLKQLHEVGYVHRDIKPANLALGSSGKEAKIVHLLDFGLSREYIIVIDGKVQMRKERTNTLFRGTVKYCSANSHTRAEQGRPDDLWSMLYVLAEMRSPLPWSHLREKREVGKLKQSTSDAKVLAKCPVQMLEIVKHVRELGYYNRPDYLKIYRILNNIMATYNYKFLDPYDWDLINKPASCKSNLRSKVKTVEDCSQDNTLEIGDKKIPTKDSKDVDRKVEDEGNADEGAIYKAADFAKNELGF</sequence>
<dbReference type="GO" id="GO:0005524">
    <property type="term" value="F:ATP binding"/>
    <property type="evidence" value="ECO:0007669"/>
    <property type="project" value="UniProtKB-KW"/>
</dbReference>
<dbReference type="SUPFAM" id="SSF56112">
    <property type="entry name" value="Protein kinase-like (PK-like)"/>
    <property type="match status" value="1"/>
</dbReference>
<protein>
    <recommendedName>
        <fullName evidence="7">Protein kinase domain-containing protein</fullName>
    </recommendedName>
</protein>
<keyword evidence="3" id="KW-0547">Nucleotide-binding</keyword>
<dbReference type="PROSITE" id="PS50011">
    <property type="entry name" value="PROTEIN_KINASE_DOM"/>
    <property type="match status" value="1"/>
</dbReference>
<dbReference type="EMBL" id="JAUCMV010000004">
    <property type="protein sequence ID" value="KAK0404972.1"/>
    <property type="molecule type" value="Genomic_DNA"/>
</dbReference>
<dbReference type="PANTHER" id="PTHR11909">
    <property type="entry name" value="CASEIN KINASE-RELATED"/>
    <property type="match status" value="1"/>
</dbReference>
<comment type="similarity">
    <text evidence="6">Belongs to the protein kinase superfamily. CK1 Ser/Thr protein kinase family.</text>
</comment>
<keyword evidence="4" id="KW-0418">Kinase</keyword>
<dbReference type="GO" id="GO:0015630">
    <property type="term" value="C:microtubule cytoskeleton"/>
    <property type="evidence" value="ECO:0007669"/>
    <property type="project" value="UniProtKB-ARBA"/>
</dbReference>
<dbReference type="Proteomes" id="UP001175271">
    <property type="component" value="Unassembled WGS sequence"/>
</dbReference>